<feature type="region of interest" description="Disordered" evidence="5">
    <location>
        <begin position="609"/>
        <end position="671"/>
    </location>
</feature>
<dbReference type="PROSITE" id="PS50261">
    <property type="entry name" value="G_PROTEIN_RECEP_F2_4"/>
    <property type="match status" value="1"/>
</dbReference>
<keyword evidence="9" id="KW-1185">Reference proteome</keyword>
<sequence length="671" mass="73559">MSVYTDADNTFVLNDGYRAAVIVNGIIGTVSTLAVSGLLLHLFSVSFISGRGGANKDERIFLRMHLGAFVVCLLLSDLIQGLSGMFQLVWAANKQIDAGPLCTAQAAMIMFGDLGTAFWNAVVAIHTFWTVVLGKRMSTIAVALLIATGWTLCVVLTIIGPIAIQNETAGPFYAIAGGWCFVTGYYKNARIYLHYVPMLLSAFIITVLYLLVAMVLFGVLVVDGNKWRLKAPPRRSTNAIRDFFGQFSWGRLHRPSANSGGNPNTVSHSSDATKSASVGRMPGSIRLASIPPRTSDAKATLDVPEEPSTATVQSIVITARPDTGSTGVSENTNTTERGRKTNAKVIGEPKQPAQGQTQMSTNQVSGRALQLKTLAIKMLWYPIVYLVLILPIAISRVDSNVKVSLSVMLGFMCLLWLMGTANTVIYVCTRRLGPTPWARRTASSSSRSRSKGVRTQEATTVNNVNNNPRAVAPVQIFVDQYTHHATDDQFIEIAREKSAGSSGPDTPDLGTMPKPSEMERKEQVPRDYRDSKVEFEFGANPRHIPRQGSLSNPSTNYSLPRQLPQIPQQQPAQQQQQQQQRQQQQQDDPTAYTYTLPRPIHPQQVTYQEPHPYSRAQSPTLHQPTLHQHRASTASFTPYYYEDDDDSLRTNSRTHSRKGSAAAGKGIGIGL</sequence>
<evidence type="ECO:0000256" key="6">
    <source>
        <dbReference type="SAM" id="Phobius"/>
    </source>
</evidence>
<dbReference type="Gene3D" id="1.20.1070.10">
    <property type="entry name" value="Rhodopsin 7-helix transmembrane proteins"/>
    <property type="match status" value="1"/>
</dbReference>
<dbReference type="Pfam" id="PF05462">
    <property type="entry name" value="Dicty_CAR"/>
    <property type="match status" value="1"/>
</dbReference>
<dbReference type="OrthoDB" id="100006at2759"/>
<evidence type="ECO:0000256" key="4">
    <source>
        <dbReference type="ARBA" id="ARBA00023136"/>
    </source>
</evidence>
<keyword evidence="4 6" id="KW-0472">Membrane</keyword>
<gene>
    <name evidence="8" type="ORF">M408DRAFT_325824</name>
</gene>
<feature type="compositionally biased region" description="Polar residues" evidence="5">
    <location>
        <begin position="615"/>
        <end position="636"/>
    </location>
</feature>
<dbReference type="HOGENOM" id="CLU_409487_0_0_1"/>
<dbReference type="PANTHER" id="PTHR23112:SF37">
    <property type="entry name" value="G PROTEIN-COUPLED RECEPTOR GPR1"/>
    <property type="match status" value="1"/>
</dbReference>
<name>A0A0C2XZY0_SERVB</name>
<evidence type="ECO:0000256" key="1">
    <source>
        <dbReference type="ARBA" id="ARBA00004141"/>
    </source>
</evidence>
<reference evidence="9" key="2">
    <citation type="submission" date="2015-01" db="EMBL/GenBank/DDBJ databases">
        <title>Evolutionary Origins and Diversification of the Mycorrhizal Mutualists.</title>
        <authorList>
            <consortium name="DOE Joint Genome Institute"/>
            <consortium name="Mycorrhizal Genomics Consortium"/>
            <person name="Kohler A."/>
            <person name="Kuo A."/>
            <person name="Nagy L.G."/>
            <person name="Floudas D."/>
            <person name="Copeland A."/>
            <person name="Barry K.W."/>
            <person name="Cichocki N."/>
            <person name="Veneault-Fourrey C."/>
            <person name="LaButti K."/>
            <person name="Lindquist E.A."/>
            <person name="Lipzen A."/>
            <person name="Lundell T."/>
            <person name="Morin E."/>
            <person name="Murat C."/>
            <person name="Riley R."/>
            <person name="Ohm R."/>
            <person name="Sun H."/>
            <person name="Tunlid A."/>
            <person name="Henrissat B."/>
            <person name="Grigoriev I.V."/>
            <person name="Hibbett D.S."/>
            <person name="Martin F."/>
        </authorList>
    </citation>
    <scope>NUCLEOTIDE SEQUENCE [LARGE SCALE GENOMIC DNA]</scope>
    <source>
        <strain evidence="9">MAFF 305830</strain>
    </source>
</reference>
<feature type="transmembrane region" description="Helical" evidence="6">
    <location>
        <begin position="195"/>
        <end position="222"/>
    </location>
</feature>
<dbReference type="GO" id="GO:0005886">
    <property type="term" value="C:plasma membrane"/>
    <property type="evidence" value="ECO:0007669"/>
    <property type="project" value="TreeGrafter"/>
</dbReference>
<dbReference type="PANTHER" id="PTHR23112">
    <property type="entry name" value="G PROTEIN-COUPLED RECEPTOR 157-RELATED"/>
    <property type="match status" value="1"/>
</dbReference>
<feature type="transmembrane region" description="Helical" evidence="6">
    <location>
        <begin position="141"/>
        <end position="164"/>
    </location>
</feature>
<feature type="transmembrane region" description="Helical" evidence="6">
    <location>
        <begin position="117"/>
        <end position="134"/>
    </location>
</feature>
<keyword evidence="3 6" id="KW-1133">Transmembrane helix</keyword>
<dbReference type="AlphaFoldDB" id="A0A0C2XZY0"/>
<dbReference type="Proteomes" id="UP000054097">
    <property type="component" value="Unassembled WGS sequence"/>
</dbReference>
<evidence type="ECO:0000259" key="7">
    <source>
        <dbReference type="PROSITE" id="PS50261"/>
    </source>
</evidence>
<dbReference type="GO" id="GO:0007189">
    <property type="term" value="P:adenylate cyclase-activating G protein-coupled receptor signaling pathway"/>
    <property type="evidence" value="ECO:0007669"/>
    <property type="project" value="TreeGrafter"/>
</dbReference>
<feature type="region of interest" description="Disordered" evidence="5">
    <location>
        <begin position="255"/>
        <end position="278"/>
    </location>
</feature>
<feature type="compositionally biased region" description="Polar residues" evidence="5">
    <location>
        <begin position="548"/>
        <end position="559"/>
    </location>
</feature>
<evidence type="ECO:0000313" key="9">
    <source>
        <dbReference type="Proteomes" id="UP000054097"/>
    </source>
</evidence>
<comment type="subcellular location">
    <subcellularLocation>
        <location evidence="1">Membrane</location>
        <topology evidence="1">Multi-pass membrane protein</topology>
    </subcellularLocation>
</comment>
<feature type="compositionally biased region" description="Low complexity" evidence="5">
    <location>
        <begin position="438"/>
        <end position="447"/>
    </location>
</feature>
<dbReference type="SUPFAM" id="SSF81321">
    <property type="entry name" value="Family A G protein-coupled receptor-like"/>
    <property type="match status" value="1"/>
</dbReference>
<feature type="transmembrane region" description="Helical" evidence="6">
    <location>
        <begin position="20"/>
        <end position="48"/>
    </location>
</feature>
<feature type="compositionally biased region" description="Polar residues" evidence="5">
    <location>
        <begin position="256"/>
        <end position="276"/>
    </location>
</feature>
<dbReference type="GO" id="GO:0004930">
    <property type="term" value="F:G protein-coupled receptor activity"/>
    <property type="evidence" value="ECO:0007669"/>
    <property type="project" value="TreeGrafter"/>
</dbReference>
<organism evidence="8 9">
    <name type="scientific">Serendipita vermifera MAFF 305830</name>
    <dbReference type="NCBI Taxonomy" id="933852"/>
    <lineage>
        <taxon>Eukaryota</taxon>
        <taxon>Fungi</taxon>
        <taxon>Dikarya</taxon>
        <taxon>Basidiomycota</taxon>
        <taxon>Agaricomycotina</taxon>
        <taxon>Agaricomycetes</taxon>
        <taxon>Sebacinales</taxon>
        <taxon>Serendipitaceae</taxon>
        <taxon>Serendipita</taxon>
    </lineage>
</organism>
<feature type="compositionally biased region" description="Low complexity" evidence="5">
    <location>
        <begin position="560"/>
        <end position="586"/>
    </location>
</feature>
<feature type="domain" description="G-protein coupled receptors family 2 profile 2" evidence="7">
    <location>
        <begin position="18"/>
        <end position="217"/>
    </location>
</feature>
<dbReference type="EMBL" id="KN824277">
    <property type="protein sequence ID" value="KIM34417.1"/>
    <property type="molecule type" value="Genomic_DNA"/>
</dbReference>
<protein>
    <recommendedName>
        <fullName evidence="7">G-protein coupled receptors family 2 profile 2 domain-containing protein</fullName>
    </recommendedName>
</protein>
<feature type="region of interest" description="Disordered" evidence="5">
    <location>
        <begin position="436"/>
        <end position="458"/>
    </location>
</feature>
<dbReference type="GO" id="GO:0007166">
    <property type="term" value="P:cell surface receptor signaling pathway"/>
    <property type="evidence" value="ECO:0007669"/>
    <property type="project" value="InterPro"/>
</dbReference>
<dbReference type="STRING" id="933852.A0A0C2XZY0"/>
<feature type="transmembrane region" description="Helical" evidence="6">
    <location>
        <begin position="379"/>
        <end position="397"/>
    </location>
</feature>
<evidence type="ECO:0000256" key="3">
    <source>
        <dbReference type="ARBA" id="ARBA00022989"/>
    </source>
</evidence>
<feature type="region of interest" description="Disordered" evidence="5">
    <location>
        <begin position="497"/>
        <end position="596"/>
    </location>
</feature>
<feature type="compositionally biased region" description="Basic and acidic residues" evidence="5">
    <location>
        <begin position="516"/>
        <end position="535"/>
    </location>
</feature>
<dbReference type="InterPro" id="IPR017981">
    <property type="entry name" value="GPCR_2-like_7TM"/>
</dbReference>
<evidence type="ECO:0000313" key="8">
    <source>
        <dbReference type="EMBL" id="KIM34417.1"/>
    </source>
</evidence>
<accession>A0A0C2XZY0</accession>
<evidence type="ECO:0000256" key="5">
    <source>
        <dbReference type="SAM" id="MobiDB-lite"/>
    </source>
</evidence>
<keyword evidence="2 6" id="KW-0812">Transmembrane</keyword>
<reference evidence="8 9" key="1">
    <citation type="submission" date="2014-04" db="EMBL/GenBank/DDBJ databases">
        <authorList>
            <consortium name="DOE Joint Genome Institute"/>
            <person name="Kuo A."/>
            <person name="Zuccaro A."/>
            <person name="Kohler A."/>
            <person name="Nagy L.G."/>
            <person name="Floudas D."/>
            <person name="Copeland A."/>
            <person name="Barry K.W."/>
            <person name="Cichocki N."/>
            <person name="Veneault-Fourrey C."/>
            <person name="LaButti K."/>
            <person name="Lindquist E.A."/>
            <person name="Lipzen A."/>
            <person name="Lundell T."/>
            <person name="Morin E."/>
            <person name="Murat C."/>
            <person name="Sun H."/>
            <person name="Tunlid A."/>
            <person name="Henrissat B."/>
            <person name="Grigoriev I.V."/>
            <person name="Hibbett D.S."/>
            <person name="Martin F."/>
            <person name="Nordberg H.P."/>
            <person name="Cantor M.N."/>
            <person name="Hua S.X."/>
        </authorList>
    </citation>
    <scope>NUCLEOTIDE SEQUENCE [LARGE SCALE GENOMIC DNA]</scope>
    <source>
        <strain evidence="8 9">MAFF 305830</strain>
    </source>
</reference>
<proteinExistence type="predicted"/>
<feature type="transmembrane region" description="Helical" evidence="6">
    <location>
        <begin position="403"/>
        <end position="429"/>
    </location>
</feature>
<evidence type="ECO:0000256" key="2">
    <source>
        <dbReference type="ARBA" id="ARBA00022692"/>
    </source>
</evidence>